<gene>
    <name evidence="1" type="ORF">Cph01nite_25140</name>
</gene>
<dbReference type="PANTHER" id="PTHR30386">
    <property type="entry name" value="MEMBRANE FUSION SUBUNIT OF EMRAB-TOLC MULTIDRUG EFFLUX PUMP"/>
    <property type="match status" value="1"/>
</dbReference>
<sequence length="247" mass="25928">MTWASRIRLLAGTFLVLVVAALATYHLNETRGRATSSSAQILAQTYAVGSPYAGLVADHLVDVGDEVEEGDPLFVIDSAGLTYDLAHGLVTDPPEFTSLDDQGRLVVLATGDGRVTQLTATRGTFVPTASTLATVQREDTLYVQGEYTLTAKEYARLPDGADVTITLPNESTLAGRVQRVDVTTVDGQAQAVVRITSDELVDGADNGLVTAGTPVVAQIALTNDGVVTTVAGKVRTYVESYVDGVLG</sequence>
<dbReference type="EMBL" id="BONP01000015">
    <property type="protein sequence ID" value="GIG40752.1"/>
    <property type="molecule type" value="Genomic_DNA"/>
</dbReference>
<dbReference type="SUPFAM" id="SSF111369">
    <property type="entry name" value="HlyD-like secretion proteins"/>
    <property type="match status" value="1"/>
</dbReference>
<dbReference type="RefSeq" id="WP_203674722.1">
    <property type="nucleotide sequence ID" value="NZ_BONP01000015.1"/>
</dbReference>
<dbReference type="Proteomes" id="UP000614741">
    <property type="component" value="Unassembled WGS sequence"/>
</dbReference>
<organism evidence="1 2">
    <name type="scientific">Cellulomonas phragmiteti</name>
    <dbReference type="NCBI Taxonomy" id="478780"/>
    <lineage>
        <taxon>Bacteria</taxon>
        <taxon>Bacillati</taxon>
        <taxon>Actinomycetota</taxon>
        <taxon>Actinomycetes</taxon>
        <taxon>Micrococcales</taxon>
        <taxon>Cellulomonadaceae</taxon>
        <taxon>Cellulomonas</taxon>
    </lineage>
</organism>
<protein>
    <recommendedName>
        <fullName evidence="3">Membrane fusion protein biotin-lipoyl like domain-containing protein</fullName>
    </recommendedName>
</protein>
<evidence type="ECO:0000313" key="2">
    <source>
        <dbReference type="Proteomes" id="UP000614741"/>
    </source>
</evidence>
<accession>A0ABQ4DN18</accession>
<name>A0ABQ4DN18_9CELL</name>
<comment type="caution">
    <text evidence="1">The sequence shown here is derived from an EMBL/GenBank/DDBJ whole genome shotgun (WGS) entry which is preliminary data.</text>
</comment>
<reference evidence="1 2" key="1">
    <citation type="submission" date="2021-01" db="EMBL/GenBank/DDBJ databases">
        <title>Whole genome shotgun sequence of Cellulomonas phragmiteti NBRC 110785.</title>
        <authorList>
            <person name="Komaki H."/>
            <person name="Tamura T."/>
        </authorList>
    </citation>
    <scope>NUCLEOTIDE SEQUENCE [LARGE SCALE GENOMIC DNA]</scope>
    <source>
        <strain evidence="1 2">NBRC 110785</strain>
    </source>
</reference>
<evidence type="ECO:0008006" key="3">
    <source>
        <dbReference type="Google" id="ProtNLM"/>
    </source>
</evidence>
<keyword evidence="2" id="KW-1185">Reference proteome</keyword>
<proteinExistence type="predicted"/>
<dbReference type="InterPro" id="IPR050739">
    <property type="entry name" value="MFP"/>
</dbReference>
<dbReference type="Gene3D" id="2.40.50.100">
    <property type="match status" value="1"/>
</dbReference>
<evidence type="ECO:0000313" key="1">
    <source>
        <dbReference type="EMBL" id="GIG40752.1"/>
    </source>
</evidence>